<dbReference type="SUPFAM" id="SSF51735">
    <property type="entry name" value="NAD(P)-binding Rossmann-fold domains"/>
    <property type="match status" value="1"/>
</dbReference>
<accession>A0ABV0G1U7</accession>
<dbReference type="InterPro" id="IPR013149">
    <property type="entry name" value="ADH-like_C"/>
</dbReference>
<dbReference type="EMBL" id="JBDPZD010000002">
    <property type="protein sequence ID" value="MEO3691689.1"/>
    <property type="molecule type" value="Genomic_DNA"/>
</dbReference>
<dbReference type="InterPro" id="IPR020843">
    <property type="entry name" value="ER"/>
</dbReference>
<dbReference type="InterPro" id="IPR052711">
    <property type="entry name" value="Zinc_ADH-like"/>
</dbReference>
<dbReference type="Pfam" id="PF00107">
    <property type="entry name" value="ADH_zinc_N"/>
    <property type="match status" value="1"/>
</dbReference>
<dbReference type="PANTHER" id="PTHR45033:SF2">
    <property type="entry name" value="ZINC-TYPE ALCOHOL DEHYDROGENASE-LIKE PROTEIN C1773.06C"/>
    <property type="match status" value="1"/>
</dbReference>
<name>A0ABV0G1U7_9BURK</name>
<protein>
    <submittedName>
        <fullName evidence="3">NAD(P)-dependent alcohol dehydrogenase</fullName>
    </submittedName>
</protein>
<dbReference type="PANTHER" id="PTHR45033">
    <property type="match status" value="1"/>
</dbReference>
<reference evidence="3 4" key="1">
    <citation type="submission" date="2024-05" db="EMBL/GenBank/DDBJ databases">
        <title>Roseateles sp. DJS-2-20 16S ribosomal RNA gene Genome sequencing and assembly.</title>
        <authorList>
            <person name="Woo H."/>
        </authorList>
    </citation>
    <scope>NUCLEOTIDE SEQUENCE [LARGE SCALE GENOMIC DNA]</scope>
    <source>
        <strain evidence="3 4">DJS-2-20</strain>
    </source>
</reference>
<evidence type="ECO:0000313" key="4">
    <source>
        <dbReference type="Proteomes" id="UP001495147"/>
    </source>
</evidence>
<dbReference type="InterPro" id="IPR036291">
    <property type="entry name" value="NAD(P)-bd_dom_sf"/>
</dbReference>
<dbReference type="Pfam" id="PF08240">
    <property type="entry name" value="ADH_N"/>
    <property type="match status" value="1"/>
</dbReference>
<organism evidence="3 4">
    <name type="scientific">Roseateles paludis</name>
    <dbReference type="NCBI Taxonomy" id="3145238"/>
    <lineage>
        <taxon>Bacteria</taxon>
        <taxon>Pseudomonadati</taxon>
        <taxon>Pseudomonadota</taxon>
        <taxon>Betaproteobacteria</taxon>
        <taxon>Burkholderiales</taxon>
        <taxon>Sphaerotilaceae</taxon>
        <taxon>Roseateles</taxon>
    </lineage>
</organism>
<evidence type="ECO:0000256" key="1">
    <source>
        <dbReference type="SAM" id="MobiDB-lite"/>
    </source>
</evidence>
<dbReference type="Gene3D" id="3.40.50.720">
    <property type="entry name" value="NAD(P)-binding Rossmann-like Domain"/>
    <property type="match status" value="1"/>
</dbReference>
<dbReference type="Gene3D" id="3.90.180.10">
    <property type="entry name" value="Medium-chain alcohol dehydrogenases, catalytic domain"/>
    <property type="match status" value="1"/>
</dbReference>
<sequence>MRAYRLQDLGSPSALRRQEEDPPQPGHGQALVKVHARSINFRDLLIQQQRYAVPARPSVVPLSDGAGEVVEVGPGVTGLRVGDRVTACYFPKWQAGSLEMPMALDQFGCTRDGMLADYVVAEAAALVPAPEHLSFEQACTLPCAALTAWSALTGGRPIAPGQTVLTIGTGGVALFAVQFAKLFGARVVALTSGAHKAARLRTLGADEVIDRQLHPQWASEVRRLTHGAGVDHVVETGAIDSLPQSLAACAANAEVALVAALGQGSLDASALRGLVTIRRVFVGSRAAYEAMHRAITQHRLEPVIDRAFAFDEAHLAYQHFAEQRHVGKVVIADR</sequence>
<dbReference type="SMART" id="SM00829">
    <property type="entry name" value="PKS_ER"/>
    <property type="match status" value="1"/>
</dbReference>
<feature type="domain" description="Enoyl reductase (ER)" evidence="2">
    <location>
        <begin position="10"/>
        <end position="331"/>
    </location>
</feature>
<comment type="caution">
    <text evidence="3">The sequence shown here is derived from an EMBL/GenBank/DDBJ whole genome shotgun (WGS) entry which is preliminary data.</text>
</comment>
<feature type="region of interest" description="Disordered" evidence="1">
    <location>
        <begin position="1"/>
        <end position="28"/>
    </location>
</feature>
<evidence type="ECO:0000259" key="2">
    <source>
        <dbReference type="SMART" id="SM00829"/>
    </source>
</evidence>
<dbReference type="CDD" id="cd08276">
    <property type="entry name" value="MDR7"/>
    <property type="match status" value="1"/>
</dbReference>
<evidence type="ECO:0000313" key="3">
    <source>
        <dbReference type="EMBL" id="MEO3691689.1"/>
    </source>
</evidence>
<dbReference type="SUPFAM" id="SSF50129">
    <property type="entry name" value="GroES-like"/>
    <property type="match status" value="1"/>
</dbReference>
<dbReference type="InterPro" id="IPR013154">
    <property type="entry name" value="ADH-like_N"/>
</dbReference>
<gene>
    <name evidence="3" type="ORF">ABDJ85_09430</name>
</gene>
<dbReference type="RefSeq" id="WP_347704502.1">
    <property type="nucleotide sequence ID" value="NZ_JBDPZD010000002.1"/>
</dbReference>
<dbReference type="Proteomes" id="UP001495147">
    <property type="component" value="Unassembled WGS sequence"/>
</dbReference>
<proteinExistence type="predicted"/>
<dbReference type="InterPro" id="IPR011032">
    <property type="entry name" value="GroES-like_sf"/>
</dbReference>
<keyword evidence="4" id="KW-1185">Reference proteome</keyword>